<evidence type="ECO:0000313" key="3">
    <source>
        <dbReference type="EMBL" id="AMX00464.1"/>
    </source>
</evidence>
<dbReference type="KEGG" id="rst:ATY39_14225"/>
<dbReference type="EMBL" id="CP014806">
    <property type="protein sequence ID" value="AMX00464.1"/>
    <property type="molecule type" value="Genomic_DNA"/>
</dbReference>
<evidence type="ECO:0000256" key="1">
    <source>
        <dbReference type="SAM" id="Phobius"/>
    </source>
</evidence>
<evidence type="ECO:0000259" key="2">
    <source>
        <dbReference type="Pfam" id="PF04892"/>
    </source>
</evidence>
<keyword evidence="1" id="KW-1133">Transmembrane helix</keyword>
<feature type="transmembrane region" description="Helical" evidence="1">
    <location>
        <begin position="179"/>
        <end position="200"/>
    </location>
</feature>
<feature type="transmembrane region" description="Helical" evidence="1">
    <location>
        <begin position="148"/>
        <end position="167"/>
    </location>
</feature>
<accession>A0A143HFG3</accession>
<keyword evidence="1" id="KW-0812">Transmembrane</keyword>
<keyword evidence="4" id="KW-1185">Reference proteome</keyword>
<feature type="transmembrane region" description="Helical" evidence="1">
    <location>
        <begin position="12"/>
        <end position="37"/>
    </location>
</feature>
<dbReference type="InterPro" id="IPR006976">
    <property type="entry name" value="VanZ-like"/>
</dbReference>
<organism evidence="3 4">
    <name type="scientific">Rummeliibacillus stabekisii</name>
    <dbReference type="NCBI Taxonomy" id="241244"/>
    <lineage>
        <taxon>Bacteria</taxon>
        <taxon>Bacillati</taxon>
        <taxon>Bacillota</taxon>
        <taxon>Bacilli</taxon>
        <taxon>Bacillales</taxon>
        <taxon>Caryophanaceae</taxon>
        <taxon>Rummeliibacillus</taxon>
    </lineage>
</organism>
<reference evidence="3 4" key="1">
    <citation type="journal article" date="2016" name="Genome Announc.">
        <title>Whole-Genome Sequence of Rummeliibacillus stabekisii Strain PP9 Isolated from Antarctic Soil.</title>
        <authorList>
            <person name="da Mota F.F."/>
            <person name="Vollu R.E."/>
            <person name="Jurelevicius D."/>
            <person name="Seldin L."/>
        </authorList>
    </citation>
    <scope>NUCLEOTIDE SEQUENCE [LARGE SCALE GENOMIC DNA]</scope>
    <source>
        <strain evidence="3 4">PP9</strain>
    </source>
</reference>
<evidence type="ECO:0000313" key="4">
    <source>
        <dbReference type="Proteomes" id="UP000076021"/>
    </source>
</evidence>
<keyword evidence="1" id="KW-0472">Membrane</keyword>
<feature type="domain" description="VanZ-like" evidence="2">
    <location>
        <begin position="80"/>
        <end position="194"/>
    </location>
</feature>
<sequence>MIESLTSKKMMKVLLFSISVIAGVLLYIGFFMNILPMFFANMENTEKNILAIFIITFTVYVLLSIIFNLDTKTDRYILLALYLLVLVLGLLRPDQQYSAKIGLYAWNPFGFISDIQSDNFSLIVMVINLLIFLPMYFLLAYTNILKTFMKRLIAFEVFAILIEYLQAQLKVGIFDLADIFLYNVSFLIGYILCLPVLKILRKRFRNKY</sequence>
<dbReference type="OrthoDB" id="2908830at2"/>
<dbReference type="Pfam" id="PF04892">
    <property type="entry name" value="VanZ"/>
    <property type="match status" value="1"/>
</dbReference>
<gene>
    <name evidence="3" type="ORF">ATY39_14225</name>
</gene>
<protein>
    <recommendedName>
        <fullName evidence="2">VanZ-like domain-containing protein</fullName>
    </recommendedName>
</protein>
<proteinExistence type="predicted"/>
<dbReference type="STRING" id="241244.ATY39_14225"/>
<feature type="transmembrane region" description="Helical" evidence="1">
    <location>
        <begin position="120"/>
        <end position="141"/>
    </location>
</feature>
<dbReference type="AlphaFoldDB" id="A0A143HFG3"/>
<name>A0A143HFG3_9BACL</name>
<feature type="transmembrane region" description="Helical" evidence="1">
    <location>
        <begin position="49"/>
        <end position="69"/>
    </location>
</feature>
<dbReference type="RefSeq" id="WP_066790855.1">
    <property type="nucleotide sequence ID" value="NZ_CP014806.1"/>
</dbReference>
<reference evidence="4" key="2">
    <citation type="submission" date="2016-03" db="EMBL/GenBank/DDBJ databases">
        <authorList>
            <person name="Ploux O."/>
        </authorList>
    </citation>
    <scope>NUCLEOTIDE SEQUENCE [LARGE SCALE GENOMIC DNA]</scope>
    <source>
        <strain evidence="4">PP9</strain>
    </source>
</reference>
<feature type="transmembrane region" description="Helical" evidence="1">
    <location>
        <begin position="76"/>
        <end position="93"/>
    </location>
</feature>
<dbReference type="Proteomes" id="UP000076021">
    <property type="component" value="Chromosome"/>
</dbReference>